<protein>
    <submittedName>
        <fullName evidence="1">Uncharacterized protein</fullName>
    </submittedName>
</protein>
<evidence type="ECO:0000313" key="2">
    <source>
        <dbReference type="Proteomes" id="UP000019484"/>
    </source>
</evidence>
<keyword evidence="2" id="KW-1185">Reference proteome</keyword>
<organism evidence="1 2">
    <name type="scientific">Capronia coronata CBS 617.96</name>
    <dbReference type="NCBI Taxonomy" id="1182541"/>
    <lineage>
        <taxon>Eukaryota</taxon>
        <taxon>Fungi</taxon>
        <taxon>Dikarya</taxon>
        <taxon>Ascomycota</taxon>
        <taxon>Pezizomycotina</taxon>
        <taxon>Eurotiomycetes</taxon>
        <taxon>Chaetothyriomycetidae</taxon>
        <taxon>Chaetothyriales</taxon>
        <taxon>Herpotrichiellaceae</taxon>
        <taxon>Capronia</taxon>
    </lineage>
</organism>
<gene>
    <name evidence="1" type="ORF">A1O1_02738</name>
</gene>
<dbReference type="HOGENOM" id="CLU_1959288_0_0_1"/>
<reference evidence="1 2" key="1">
    <citation type="submission" date="2013-03" db="EMBL/GenBank/DDBJ databases">
        <title>The Genome Sequence of Capronia coronata CBS 617.96.</title>
        <authorList>
            <consortium name="The Broad Institute Genomics Platform"/>
            <person name="Cuomo C."/>
            <person name="de Hoog S."/>
            <person name="Gorbushina A."/>
            <person name="Walker B."/>
            <person name="Young S.K."/>
            <person name="Zeng Q."/>
            <person name="Gargeya S."/>
            <person name="Fitzgerald M."/>
            <person name="Haas B."/>
            <person name="Abouelleil A."/>
            <person name="Allen A.W."/>
            <person name="Alvarado L."/>
            <person name="Arachchi H.M."/>
            <person name="Berlin A.M."/>
            <person name="Chapman S.B."/>
            <person name="Gainer-Dewar J."/>
            <person name="Goldberg J."/>
            <person name="Griggs A."/>
            <person name="Gujja S."/>
            <person name="Hansen M."/>
            <person name="Howarth C."/>
            <person name="Imamovic A."/>
            <person name="Ireland A."/>
            <person name="Larimer J."/>
            <person name="McCowan C."/>
            <person name="Murphy C."/>
            <person name="Pearson M."/>
            <person name="Poon T.W."/>
            <person name="Priest M."/>
            <person name="Roberts A."/>
            <person name="Saif S."/>
            <person name="Shea T."/>
            <person name="Sisk P."/>
            <person name="Sykes S."/>
            <person name="Wortman J."/>
            <person name="Nusbaum C."/>
            <person name="Birren B."/>
        </authorList>
    </citation>
    <scope>NUCLEOTIDE SEQUENCE [LARGE SCALE GENOMIC DNA]</scope>
    <source>
        <strain evidence="1 2">CBS 617.96</strain>
    </source>
</reference>
<dbReference type="GeneID" id="19157637"/>
<accession>W9ZIQ1</accession>
<dbReference type="RefSeq" id="XP_007721838.1">
    <property type="nucleotide sequence ID" value="XM_007723648.1"/>
</dbReference>
<comment type="caution">
    <text evidence="1">The sequence shown here is derived from an EMBL/GenBank/DDBJ whole genome shotgun (WGS) entry which is preliminary data.</text>
</comment>
<dbReference type="AlphaFoldDB" id="W9ZIQ1"/>
<dbReference type="OrthoDB" id="2148716at2759"/>
<sequence length="128" mass="14200">MPGMPTRMEMIKALELSARVFGQMRQQSLEAHKAADILEMLVRKFKAEDLEGVRCLTDMQCVPSTESHEIALGSEDPTHMATNIRCTVDNDSDEDAAELTSVVLAQHFGLGEGPAPETQDHWLNANKY</sequence>
<dbReference type="EMBL" id="AMWN01000002">
    <property type="protein sequence ID" value="EXJ94344.1"/>
    <property type="molecule type" value="Genomic_DNA"/>
</dbReference>
<dbReference type="Proteomes" id="UP000019484">
    <property type="component" value="Unassembled WGS sequence"/>
</dbReference>
<proteinExistence type="predicted"/>
<dbReference type="STRING" id="1182541.W9ZIQ1"/>
<name>W9ZIQ1_9EURO</name>
<evidence type="ECO:0000313" key="1">
    <source>
        <dbReference type="EMBL" id="EXJ94344.1"/>
    </source>
</evidence>